<reference evidence="3" key="1">
    <citation type="journal article" date="2019" name="Int. J. Syst. Evol. Microbiol.">
        <title>The Global Catalogue of Microorganisms (GCM) 10K type strain sequencing project: providing services to taxonomists for standard genome sequencing and annotation.</title>
        <authorList>
            <consortium name="The Broad Institute Genomics Platform"/>
            <consortium name="The Broad Institute Genome Sequencing Center for Infectious Disease"/>
            <person name="Wu L."/>
            <person name="Ma J."/>
        </authorList>
    </citation>
    <scope>NUCLEOTIDE SEQUENCE [LARGE SCALE GENOMIC DNA]</scope>
    <source>
        <strain evidence="3">NBRC 112416</strain>
    </source>
</reference>
<organism evidence="2 3">
    <name type="scientific">Devosia nitrariae</name>
    <dbReference type="NCBI Taxonomy" id="2071872"/>
    <lineage>
        <taxon>Bacteria</taxon>
        <taxon>Pseudomonadati</taxon>
        <taxon>Pseudomonadota</taxon>
        <taxon>Alphaproteobacteria</taxon>
        <taxon>Hyphomicrobiales</taxon>
        <taxon>Devosiaceae</taxon>
        <taxon>Devosia</taxon>
    </lineage>
</organism>
<keyword evidence="1" id="KW-0732">Signal</keyword>
<evidence type="ECO:0000313" key="3">
    <source>
        <dbReference type="Proteomes" id="UP001156691"/>
    </source>
</evidence>
<name>A0ABQ5VZG9_9HYPH</name>
<sequence>MTAKTLTTIAAAIIASASLTLPAMAGGQFAINYAPTDPEQAQMLSTGLTVFGLVNGLKSGANVMQNGSGNSAGIGQWGSGNNGLVVQEGNGHNGTIQQTGNNNSCGLFQFGEATDAECIQNGNGEAGATVVFGF</sequence>
<keyword evidence="3" id="KW-1185">Reference proteome</keyword>
<evidence type="ECO:0008006" key="4">
    <source>
        <dbReference type="Google" id="ProtNLM"/>
    </source>
</evidence>
<comment type="caution">
    <text evidence="2">The sequence shown here is derived from an EMBL/GenBank/DDBJ whole genome shotgun (WGS) entry which is preliminary data.</text>
</comment>
<gene>
    <name evidence="2" type="ORF">GCM10010862_00830</name>
</gene>
<proteinExistence type="predicted"/>
<dbReference type="RefSeq" id="WP_284338294.1">
    <property type="nucleotide sequence ID" value="NZ_BSNS01000001.1"/>
</dbReference>
<accession>A0ABQ5VZG9</accession>
<dbReference type="EMBL" id="BSNS01000001">
    <property type="protein sequence ID" value="GLQ52825.1"/>
    <property type="molecule type" value="Genomic_DNA"/>
</dbReference>
<feature type="signal peptide" evidence="1">
    <location>
        <begin position="1"/>
        <end position="25"/>
    </location>
</feature>
<feature type="chain" id="PRO_5047480898" description="Curlin" evidence="1">
    <location>
        <begin position="26"/>
        <end position="134"/>
    </location>
</feature>
<evidence type="ECO:0000313" key="2">
    <source>
        <dbReference type="EMBL" id="GLQ52825.1"/>
    </source>
</evidence>
<dbReference type="Proteomes" id="UP001156691">
    <property type="component" value="Unassembled WGS sequence"/>
</dbReference>
<protein>
    <recommendedName>
        <fullName evidence="4">Curlin</fullName>
    </recommendedName>
</protein>
<evidence type="ECO:0000256" key="1">
    <source>
        <dbReference type="SAM" id="SignalP"/>
    </source>
</evidence>